<dbReference type="EMBL" id="JAAAIL010001583">
    <property type="protein sequence ID" value="KAG0267948.1"/>
    <property type="molecule type" value="Genomic_DNA"/>
</dbReference>
<dbReference type="AlphaFoldDB" id="A0AAD4H2W1"/>
<protein>
    <submittedName>
        <fullName evidence="2">Uncharacterized protein</fullName>
    </submittedName>
</protein>
<gene>
    <name evidence="2" type="ORF">BGZ95_002691</name>
</gene>
<sequence>MMQRFSSLITILALAIASFALTSASPLPPPQAHEPTLLTIDELKAAANGSCPTQTSGELLACEDALPYINDAINKYKLVTRGQRAAYISTMLFESGHLRFNHNLVNPTQGTRSMLPQENLQRFVDANSDVQKIVATYPASKLVVDILIESRLDFQPGAWWTVSGPGCPDRAATLDGSSNNFLLWEIECIGGGIETLEQRTALFGLAYQSIH</sequence>
<dbReference type="Proteomes" id="UP001194580">
    <property type="component" value="Unassembled WGS sequence"/>
</dbReference>
<keyword evidence="1" id="KW-0732">Signal</keyword>
<accession>A0AAD4H2W1</accession>
<name>A0AAD4H2W1_9FUNG</name>
<reference evidence="2" key="1">
    <citation type="journal article" date="2020" name="Fungal Divers.">
        <title>Resolving the Mortierellaceae phylogeny through synthesis of multi-gene phylogenetics and phylogenomics.</title>
        <authorList>
            <person name="Vandepol N."/>
            <person name="Liber J."/>
            <person name="Desiro A."/>
            <person name="Na H."/>
            <person name="Kennedy M."/>
            <person name="Barry K."/>
            <person name="Grigoriev I.V."/>
            <person name="Miller A.N."/>
            <person name="O'Donnell K."/>
            <person name="Stajich J.E."/>
            <person name="Bonito G."/>
        </authorList>
    </citation>
    <scope>NUCLEOTIDE SEQUENCE</scope>
    <source>
        <strain evidence="2">NRRL 28262</strain>
    </source>
</reference>
<evidence type="ECO:0000313" key="3">
    <source>
        <dbReference type="Proteomes" id="UP001194580"/>
    </source>
</evidence>
<organism evidence="2 3">
    <name type="scientific">Linnemannia exigua</name>
    <dbReference type="NCBI Taxonomy" id="604196"/>
    <lineage>
        <taxon>Eukaryota</taxon>
        <taxon>Fungi</taxon>
        <taxon>Fungi incertae sedis</taxon>
        <taxon>Mucoromycota</taxon>
        <taxon>Mortierellomycotina</taxon>
        <taxon>Mortierellomycetes</taxon>
        <taxon>Mortierellales</taxon>
        <taxon>Mortierellaceae</taxon>
        <taxon>Linnemannia</taxon>
    </lineage>
</organism>
<proteinExistence type="predicted"/>
<evidence type="ECO:0000313" key="2">
    <source>
        <dbReference type="EMBL" id="KAG0267948.1"/>
    </source>
</evidence>
<comment type="caution">
    <text evidence="2">The sequence shown here is derived from an EMBL/GenBank/DDBJ whole genome shotgun (WGS) entry which is preliminary data.</text>
</comment>
<feature type="chain" id="PRO_5041957944" evidence="1">
    <location>
        <begin position="25"/>
        <end position="211"/>
    </location>
</feature>
<feature type="signal peptide" evidence="1">
    <location>
        <begin position="1"/>
        <end position="24"/>
    </location>
</feature>
<evidence type="ECO:0000256" key="1">
    <source>
        <dbReference type="SAM" id="SignalP"/>
    </source>
</evidence>
<keyword evidence="3" id="KW-1185">Reference proteome</keyword>